<dbReference type="GO" id="GO:0016616">
    <property type="term" value="F:oxidoreductase activity, acting on the CH-OH group of donors, NAD or NADP as acceptor"/>
    <property type="evidence" value="ECO:0007669"/>
    <property type="project" value="InterPro"/>
</dbReference>
<dbReference type="Pfam" id="PF02826">
    <property type="entry name" value="2-Hacid_dh_C"/>
    <property type="match status" value="1"/>
</dbReference>
<dbReference type="AlphaFoldDB" id="A0A6N9T2M3"/>
<gene>
    <name evidence="7" type="ORF">GTK09_10360</name>
</gene>
<dbReference type="SUPFAM" id="SSF52283">
    <property type="entry name" value="Formate/glycerate dehydrogenase catalytic domain-like"/>
    <property type="match status" value="1"/>
</dbReference>
<dbReference type="PROSITE" id="PS00671">
    <property type="entry name" value="D_2_HYDROXYACID_DH_3"/>
    <property type="match status" value="1"/>
</dbReference>
<dbReference type="InterPro" id="IPR029753">
    <property type="entry name" value="D-isomer_DH_CS"/>
</dbReference>
<sequence>MTKIVFLDRQTIGPDIALNKPSAEHEWVEYAATGPEEVVERLAGATIAVTNKVPIRRDVLEKLPDLKFVTVAATGYDVIDVEACRERGIPVSNVRGYAENTVPDHAMALILALSRSLPGYRQDVIDGAWQKAGQFCFFNHPIFDLAGRRIGIIGEGVIGQGVARRARAFGMEVMFAAHKGVSGMGPLYTPFEEVIETADVITLHAPLTPHTKGAIAMPEFRLMKKKPLIINTSRGGLVDEADLVQALEAGLIAGFGFDVLTKEPPAPDNPLLKVLGRPNVIVTPHVAWASNDAQGEVWRQVVESIDRFVAGEPVRRVV</sequence>
<name>A0A6N9T2M3_9HYPH</name>
<feature type="domain" description="D-isomer specific 2-hydroxyacid dehydrogenase catalytic" evidence="5">
    <location>
        <begin position="30"/>
        <end position="318"/>
    </location>
</feature>
<evidence type="ECO:0000256" key="1">
    <source>
        <dbReference type="ARBA" id="ARBA00005854"/>
    </source>
</evidence>
<dbReference type="PANTHER" id="PTHR43761">
    <property type="entry name" value="D-ISOMER SPECIFIC 2-HYDROXYACID DEHYDROGENASE FAMILY PROTEIN (AFU_ORTHOLOGUE AFUA_1G13630)"/>
    <property type="match status" value="1"/>
</dbReference>
<protein>
    <submittedName>
        <fullName evidence="7">Glycerate dehydrogenase</fullName>
    </submittedName>
</protein>
<organism evidence="7 8">
    <name type="scientific">Jiella pacifica</name>
    <dbReference type="NCBI Taxonomy" id="2696469"/>
    <lineage>
        <taxon>Bacteria</taxon>
        <taxon>Pseudomonadati</taxon>
        <taxon>Pseudomonadota</taxon>
        <taxon>Alphaproteobacteria</taxon>
        <taxon>Hyphomicrobiales</taxon>
        <taxon>Aurantimonadaceae</taxon>
        <taxon>Jiella</taxon>
    </lineage>
</organism>
<evidence type="ECO:0000259" key="6">
    <source>
        <dbReference type="Pfam" id="PF02826"/>
    </source>
</evidence>
<dbReference type="InterPro" id="IPR050418">
    <property type="entry name" value="D-iso_2-hydroxyacid_DH_PdxB"/>
</dbReference>
<proteinExistence type="inferred from homology"/>
<dbReference type="RefSeq" id="WP_163463088.1">
    <property type="nucleotide sequence ID" value="NZ_JAAAMG010000007.1"/>
</dbReference>
<dbReference type="SUPFAM" id="SSF51735">
    <property type="entry name" value="NAD(P)-binding Rossmann-fold domains"/>
    <property type="match status" value="1"/>
</dbReference>
<accession>A0A6N9T2M3</accession>
<dbReference type="GO" id="GO:0051287">
    <property type="term" value="F:NAD binding"/>
    <property type="evidence" value="ECO:0007669"/>
    <property type="project" value="InterPro"/>
</dbReference>
<comment type="caution">
    <text evidence="7">The sequence shown here is derived from an EMBL/GenBank/DDBJ whole genome shotgun (WGS) entry which is preliminary data.</text>
</comment>
<evidence type="ECO:0000313" key="7">
    <source>
        <dbReference type="EMBL" id="NDW04832.1"/>
    </source>
</evidence>
<dbReference type="InterPro" id="IPR006140">
    <property type="entry name" value="D-isomer_DH_NAD-bd"/>
</dbReference>
<dbReference type="InterPro" id="IPR006139">
    <property type="entry name" value="D-isomer_2_OHA_DH_cat_dom"/>
</dbReference>
<dbReference type="InterPro" id="IPR036291">
    <property type="entry name" value="NAD(P)-bd_dom_sf"/>
</dbReference>
<dbReference type="Pfam" id="PF00389">
    <property type="entry name" value="2-Hacid_dh"/>
    <property type="match status" value="1"/>
</dbReference>
<feature type="domain" description="D-isomer specific 2-hydroxyacid dehydrogenase NAD-binding" evidence="6">
    <location>
        <begin position="107"/>
        <end position="287"/>
    </location>
</feature>
<dbReference type="CDD" id="cd12162">
    <property type="entry name" value="2-Hacid_dh_4"/>
    <property type="match status" value="1"/>
</dbReference>
<dbReference type="Gene3D" id="3.40.50.720">
    <property type="entry name" value="NAD(P)-binding Rossmann-like Domain"/>
    <property type="match status" value="2"/>
</dbReference>
<evidence type="ECO:0000259" key="5">
    <source>
        <dbReference type="Pfam" id="PF00389"/>
    </source>
</evidence>
<keyword evidence="2 4" id="KW-0560">Oxidoreductase</keyword>
<keyword evidence="3" id="KW-0520">NAD</keyword>
<keyword evidence="8" id="KW-1185">Reference proteome</keyword>
<dbReference type="PANTHER" id="PTHR43761:SF1">
    <property type="entry name" value="D-ISOMER SPECIFIC 2-HYDROXYACID DEHYDROGENASE CATALYTIC DOMAIN-CONTAINING PROTEIN-RELATED"/>
    <property type="match status" value="1"/>
</dbReference>
<evidence type="ECO:0000256" key="3">
    <source>
        <dbReference type="ARBA" id="ARBA00023027"/>
    </source>
</evidence>
<reference evidence="7 8" key="1">
    <citation type="submission" date="2020-01" db="EMBL/GenBank/DDBJ databases">
        <title>Jiella pacifica sp. nov.</title>
        <authorList>
            <person name="Xue Z."/>
            <person name="Zhu S."/>
            <person name="Chen J."/>
            <person name="Yang J."/>
        </authorList>
    </citation>
    <scope>NUCLEOTIDE SEQUENCE [LARGE SCALE GENOMIC DNA]</scope>
    <source>
        <strain evidence="7 8">40Bstr34</strain>
    </source>
</reference>
<evidence type="ECO:0000256" key="2">
    <source>
        <dbReference type="ARBA" id="ARBA00023002"/>
    </source>
</evidence>
<evidence type="ECO:0000256" key="4">
    <source>
        <dbReference type="RuleBase" id="RU003719"/>
    </source>
</evidence>
<dbReference type="Proteomes" id="UP000469011">
    <property type="component" value="Unassembled WGS sequence"/>
</dbReference>
<comment type="similarity">
    <text evidence="1 4">Belongs to the D-isomer specific 2-hydroxyacid dehydrogenase family.</text>
</comment>
<evidence type="ECO:0000313" key="8">
    <source>
        <dbReference type="Proteomes" id="UP000469011"/>
    </source>
</evidence>
<dbReference type="EMBL" id="JAAAMG010000007">
    <property type="protein sequence ID" value="NDW04832.1"/>
    <property type="molecule type" value="Genomic_DNA"/>
</dbReference>